<gene>
    <name evidence="3" type="ORF">NE237_007186</name>
</gene>
<comment type="caution">
    <text evidence="3">The sequence shown here is derived from an EMBL/GenBank/DDBJ whole genome shotgun (WGS) entry which is preliminary data.</text>
</comment>
<feature type="region of interest" description="Disordered" evidence="2">
    <location>
        <begin position="200"/>
        <end position="234"/>
    </location>
</feature>
<proteinExistence type="predicted"/>
<dbReference type="Proteomes" id="UP001141806">
    <property type="component" value="Unassembled WGS sequence"/>
</dbReference>
<evidence type="ECO:0000256" key="1">
    <source>
        <dbReference type="SAM" id="Coils"/>
    </source>
</evidence>
<reference evidence="3" key="1">
    <citation type="journal article" date="2023" name="Plant J.">
        <title>The genome of the king protea, Protea cynaroides.</title>
        <authorList>
            <person name="Chang J."/>
            <person name="Duong T.A."/>
            <person name="Schoeman C."/>
            <person name="Ma X."/>
            <person name="Roodt D."/>
            <person name="Barker N."/>
            <person name="Li Z."/>
            <person name="Van de Peer Y."/>
            <person name="Mizrachi E."/>
        </authorList>
    </citation>
    <scope>NUCLEOTIDE SEQUENCE</scope>
    <source>
        <tissue evidence="3">Young leaves</tissue>
    </source>
</reference>
<evidence type="ECO:0000313" key="4">
    <source>
        <dbReference type="Proteomes" id="UP001141806"/>
    </source>
</evidence>
<name>A0A9Q0KNX8_9MAGN</name>
<evidence type="ECO:0000313" key="3">
    <source>
        <dbReference type="EMBL" id="KAJ4974012.1"/>
    </source>
</evidence>
<keyword evidence="4" id="KW-1185">Reference proteome</keyword>
<organism evidence="3 4">
    <name type="scientific">Protea cynaroides</name>
    <dbReference type="NCBI Taxonomy" id="273540"/>
    <lineage>
        <taxon>Eukaryota</taxon>
        <taxon>Viridiplantae</taxon>
        <taxon>Streptophyta</taxon>
        <taxon>Embryophyta</taxon>
        <taxon>Tracheophyta</taxon>
        <taxon>Spermatophyta</taxon>
        <taxon>Magnoliopsida</taxon>
        <taxon>Proteales</taxon>
        <taxon>Proteaceae</taxon>
        <taxon>Protea</taxon>
    </lineage>
</organism>
<feature type="region of interest" description="Disordered" evidence="2">
    <location>
        <begin position="1"/>
        <end position="27"/>
    </location>
</feature>
<feature type="compositionally biased region" description="Polar residues" evidence="2">
    <location>
        <begin position="224"/>
        <end position="234"/>
    </location>
</feature>
<dbReference type="AlphaFoldDB" id="A0A9Q0KNX8"/>
<keyword evidence="1" id="KW-0175">Coiled coil</keyword>
<feature type="compositionally biased region" description="Basic and acidic residues" evidence="2">
    <location>
        <begin position="13"/>
        <end position="26"/>
    </location>
</feature>
<feature type="coiled-coil region" evidence="1">
    <location>
        <begin position="37"/>
        <end position="113"/>
    </location>
</feature>
<evidence type="ECO:0000256" key="2">
    <source>
        <dbReference type="SAM" id="MobiDB-lite"/>
    </source>
</evidence>
<accession>A0A9Q0KNX8</accession>
<dbReference type="EMBL" id="JAMYWD010000004">
    <property type="protein sequence ID" value="KAJ4974012.1"/>
    <property type="molecule type" value="Genomic_DNA"/>
</dbReference>
<protein>
    <submittedName>
        <fullName evidence="3">Uncharacterized protein</fullName>
    </submittedName>
</protein>
<sequence>MARLEETPTGIEATKKRSDNFKRRVEDDDNPDLEAELLFALTELKSERNKNKSLNNQLNQANDINAEIMEILNKAKVIADELDNDLTLKNSECKKLEEVVVRLETELAKSIRRKINVEATAKIPPVTILKSRDKNFRLQETSNSEDEDKEEDNILDEIFSYQRSSHIKSRLGYTEQLSEKIKDKGSTDNPIVFVKAKQKESQAVRATKSKNDEEGFKTVRQGRQIKQSQFQRNN</sequence>